<sequence length="273" mass="30670">MGKRQLLLSYRRFLCRCYEGFALTQEAAASGRRSPMATRIEQLARPRPNLAKPDRRSVYWRDSLPVKNKGGTTTFDLTPRLLQLCDRTAWRASYQDNRRSPVWEVSSAALRASASQRVLSLAKPRLPCQGWQPDRPLLATLKASAAAAVPSSRVCRLARPKRVELRPDPPIETRPTLAALQPRELSARIRLLASPKPSHPQYLLGRPISWPVLGAAREAVASERVESLARPKLRKALFEGYDPFVVSPTAGFGIATPRILELSQPLPRKRWKK</sequence>
<dbReference type="AlphaFoldDB" id="A0AAD7W401"/>
<evidence type="ECO:0008006" key="4">
    <source>
        <dbReference type="Google" id="ProtNLM"/>
    </source>
</evidence>
<dbReference type="InterPro" id="IPR042401">
    <property type="entry name" value="SPMAP2-like"/>
</dbReference>
<evidence type="ECO:0000313" key="3">
    <source>
        <dbReference type="Proteomes" id="UP001221898"/>
    </source>
</evidence>
<dbReference type="Pfam" id="PF14912">
    <property type="entry name" value="THEG"/>
    <property type="match status" value="4"/>
</dbReference>
<dbReference type="InterPro" id="IPR006623">
    <property type="entry name" value="THEG"/>
</dbReference>
<organism evidence="2 3">
    <name type="scientific">Aldrovandia affinis</name>
    <dbReference type="NCBI Taxonomy" id="143900"/>
    <lineage>
        <taxon>Eukaryota</taxon>
        <taxon>Metazoa</taxon>
        <taxon>Chordata</taxon>
        <taxon>Craniata</taxon>
        <taxon>Vertebrata</taxon>
        <taxon>Euteleostomi</taxon>
        <taxon>Actinopterygii</taxon>
        <taxon>Neopterygii</taxon>
        <taxon>Teleostei</taxon>
        <taxon>Notacanthiformes</taxon>
        <taxon>Halosauridae</taxon>
        <taxon>Aldrovandia</taxon>
    </lineage>
</organism>
<gene>
    <name evidence="2" type="ORF">AAFF_G00238530</name>
</gene>
<keyword evidence="1" id="KW-0677">Repeat</keyword>
<dbReference type="Proteomes" id="UP001221898">
    <property type="component" value="Unassembled WGS sequence"/>
</dbReference>
<keyword evidence="3" id="KW-1185">Reference proteome</keyword>
<dbReference type="EMBL" id="JAINUG010000317">
    <property type="protein sequence ID" value="KAJ8378548.1"/>
    <property type="molecule type" value="Genomic_DNA"/>
</dbReference>
<comment type="caution">
    <text evidence="2">The sequence shown here is derived from an EMBL/GenBank/DDBJ whole genome shotgun (WGS) entry which is preliminary data.</text>
</comment>
<evidence type="ECO:0000256" key="1">
    <source>
        <dbReference type="ARBA" id="ARBA00022737"/>
    </source>
</evidence>
<proteinExistence type="predicted"/>
<dbReference type="PANTHER" id="PTHR15901">
    <property type="entry name" value="TESTICULAR HAPLOID EXPRESSED GENE PROTEIN"/>
    <property type="match status" value="1"/>
</dbReference>
<accession>A0AAD7W401</accession>
<dbReference type="SMART" id="SM00705">
    <property type="entry name" value="THEG"/>
    <property type="match status" value="6"/>
</dbReference>
<name>A0AAD7W401_9TELE</name>
<reference evidence="2" key="1">
    <citation type="journal article" date="2023" name="Science">
        <title>Genome structures resolve the early diversification of teleost fishes.</title>
        <authorList>
            <person name="Parey E."/>
            <person name="Louis A."/>
            <person name="Montfort J."/>
            <person name="Bouchez O."/>
            <person name="Roques C."/>
            <person name="Iampietro C."/>
            <person name="Lluch J."/>
            <person name="Castinel A."/>
            <person name="Donnadieu C."/>
            <person name="Desvignes T."/>
            <person name="Floi Bucao C."/>
            <person name="Jouanno E."/>
            <person name="Wen M."/>
            <person name="Mejri S."/>
            <person name="Dirks R."/>
            <person name="Jansen H."/>
            <person name="Henkel C."/>
            <person name="Chen W.J."/>
            <person name="Zahm M."/>
            <person name="Cabau C."/>
            <person name="Klopp C."/>
            <person name="Thompson A.W."/>
            <person name="Robinson-Rechavi M."/>
            <person name="Braasch I."/>
            <person name="Lecointre G."/>
            <person name="Bobe J."/>
            <person name="Postlethwait J.H."/>
            <person name="Berthelot C."/>
            <person name="Roest Crollius H."/>
            <person name="Guiguen Y."/>
        </authorList>
    </citation>
    <scope>NUCLEOTIDE SEQUENCE</scope>
    <source>
        <strain evidence="2">NC1722</strain>
    </source>
</reference>
<dbReference type="GO" id="GO:0007283">
    <property type="term" value="P:spermatogenesis"/>
    <property type="evidence" value="ECO:0007669"/>
    <property type="project" value="TreeGrafter"/>
</dbReference>
<dbReference type="PANTHER" id="PTHR15901:SF16">
    <property type="entry name" value="TESTICULAR HAPLOID EXPRESSED GENE PROTEIN"/>
    <property type="match status" value="1"/>
</dbReference>
<protein>
    <recommendedName>
        <fullName evidence="4">Testicular haploid expressed gene protein-like</fullName>
    </recommendedName>
</protein>
<evidence type="ECO:0000313" key="2">
    <source>
        <dbReference type="EMBL" id="KAJ8378548.1"/>
    </source>
</evidence>